<dbReference type="KEGG" id="sfy:GFH48_27030"/>
<feature type="region of interest" description="Disordered" evidence="1">
    <location>
        <begin position="1"/>
        <end position="23"/>
    </location>
</feature>
<name>A0A5Q0LH37_9ACTN</name>
<dbReference type="EMBL" id="CP045643">
    <property type="protein sequence ID" value="QFZ76435.1"/>
    <property type="molecule type" value="Genomic_DNA"/>
</dbReference>
<evidence type="ECO:0000313" key="2">
    <source>
        <dbReference type="EMBL" id="QFZ76435.1"/>
    </source>
</evidence>
<evidence type="ECO:0000313" key="3">
    <source>
        <dbReference type="Proteomes" id="UP000326179"/>
    </source>
</evidence>
<proteinExistence type="predicted"/>
<evidence type="ECO:0000256" key="1">
    <source>
        <dbReference type="SAM" id="MobiDB-lite"/>
    </source>
</evidence>
<keyword evidence="3" id="KW-1185">Reference proteome</keyword>
<feature type="compositionally biased region" description="Basic residues" evidence="1">
    <location>
        <begin position="1"/>
        <end position="15"/>
    </location>
</feature>
<reference evidence="2 3" key="1">
    <citation type="submission" date="2019-10" db="EMBL/GenBank/DDBJ databases">
        <title>A novel species.</title>
        <authorList>
            <person name="Gao J."/>
        </authorList>
    </citation>
    <scope>NUCLEOTIDE SEQUENCE [LARGE SCALE GENOMIC DNA]</scope>
    <source>
        <strain evidence="2 3">QMT-28</strain>
    </source>
</reference>
<protein>
    <submittedName>
        <fullName evidence="2">Uncharacterized protein</fullName>
    </submittedName>
</protein>
<organism evidence="2 3">
    <name type="scientific">Streptomyces fagopyri</name>
    <dbReference type="NCBI Taxonomy" id="2662397"/>
    <lineage>
        <taxon>Bacteria</taxon>
        <taxon>Bacillati</taxon>
        <taxon>Actinomycetota</taxon>
        <taxon>Actinomycetes</taxon>
        <taxon>Kitasatosporales</taxon>
        <taxon>Streptomycetaceae</taxon>
        <taxon>Streptomyces</taxon>
    </lineage>
</organism>
<accession>A0A5Q0LH37</accession>
<dbReference type="AlphaFoldDB" id="A0A5Q0LH37"/>
<gene>
    <name evidence="2" type="ORF">GFH48_27030</name>
</gene>
<feature type="compositionally biased region" description="Low complexity" evidence="1">
    <location>
        <begin position="72"/>
        <end position="89"/>
    </location>
</feature>
<feature type="region of interest" description="Disordered" evidence="1">
    <location>
        <begin position="44"/>
        <end position="97"/>
    </location>
</feature>
<sequence length="97" mass="10376">MRRLSPRVGSIRRLHGPTGGRLRPVWAGRVAAGSLGGCVSCPLCTRHTPRKSNGGRDVMSRAPEPVKAHSWRTSSPRSSGSRPTRRPGSATRPSSPL</sequence>
<dbReference type="Proteomes" id="UP000326179">
    <property type="component" value="Chromosome"/>
</dbReference>